<comment type="caution">
    <text evidence="4">The sequence shown here is derived from an EMBL/GenBank/DDBJ whole genome shotgun (WGS) entry which is preliminary data.</text>
</comment>
<evidence type="ECO:0000259" key="3">
    <source>
        <dbReference type="Pfam" id="PF23609"/>
    </source>
</evidence>
<dbReference type="InterPro" id="IPR015943">
    <property type="entry name" value="WD40/YVTN_repeat-like_dom_sf"/>
</dbReference>
<feature type="domain" description="EIPR1-like beta-propeller" evidence="3">
    <location>
        <begin position="5"/>
        <end position="187"/>
    </location>
</feature>
<evidence type="ECO:0000313" key="4">
    <source>
        <dbReference type="EMBL" id="CAA0831149.1"/>
    </source>
</evidence>
<dbReference type="InterPro" id="IPR059104">
    <property type="entry name" value="Beta-prop_EIPR1-like"/>
</dbReference>
<dbReference type="AlphaFoldDB" id="A0A9N7NL88"/>
<keyword evidence="2" id="KW-0677">Repeat</keyword>
<name>A0A9N7NL88_STRHE</name>
<dbReference type="PANTHER" id="PTHR14205:SF15">
    <property type="entry name" value="EARP AND GARP COMPLEX-INTERACTING PROTEIN 1"/>
    <property type="match status" value="1"/>
</dbReference>
<dbReference type="InterPro" id="IPR036322">
    <property type="entry name" value="WD40_repeat_dom_sf"/>
</dbReference>
<protein>
    <submittedName>
        <fullName evidence="4">Transducin/WD40 repeat-like superfamily protein</fullName>
    </submittedName>
</protein>
<organism evidence="4 5">
    <name type="scientific">Striga hermonthica</name>
    <name type="common">Purple witchweed</name>
    <name type="synonym">Buchnera hermonthica</name>
    <dbReference type="NCBI Taxonomy" id="68872"/>
    <lineage>
        <taxon>Eukaryota</taxon>
        <taxon>Viridiplantae</taxon>
        <taxon>Streptophyta</taxon>
        <taxon>Embryophyta</taxon>
        <taxon>Tracheophyta</taxon>
        <taxon>Spermatophyta</taxon>
        <taxon>Magnoliopsida</taxon>
        <taxon>eudicotyledons</taxon>
        <taxon>Gunneridae</taxon>
        <taxon>Pentapetalae</taxon>
        <taxon>asterids</taxon>
        <taxon>lamiids</taxon>
        <taxon>Lamiales</taxon>
        <taxon>Orobanchaceae</taxon>
        <taxon>Buchnereae</taxon>
        <taxon>Striga</taxon>
    </lineage>
</organism>
<gene>
    <name evidence="4" type="ORF">SHERM_26530</name>
</gene>
<reference evidence="4" key="1">
    <citation type="submission" date="2019-12" db="EMBL/GenBank/DDBJ databases">
        <authorList>
            <person name="Scholes J."/>
        </authorList>
    </citation>
    <scope>NUCLEOTIDE SEQUENCE</scope>
</reference>
<dbReference type="Gene3D" id="2.130.10.10">
    <property type="entry name" value="YVTN repeat-like/Quinoprotein amine dehydrogenase"/>
    <property type="match status" value="1"/>
</dbReference>
<sequence>MWLRNQVHLIRLSSGGTELICEGLFSHPNEIWDLASCPFDPRIFSTVYSSGETYGAAVWQILELYGKLSSPQLESVASLDAHTCRIRSVLWWKTGRHDKLVSIDEQNLVLWSLDTSKLTAQVQSKESAGMHHNLSGGAWDPYDFNNVSLTCDSSVQLWDLRTMKKTDSIEHAYSRNVDIDTKKRYMLKVEVSSCRSSCAFTLTAGIDSAVNLWLASLPSNDGSASDSLVESPAKAIKQLLHSYNDYEDGVYSELSDLIHLPTLCSSVAEPTMICFVQVLLGVIVNHEYLLRCLMMEVWLWNQ</sequence>
<keyword evidence="1" id="KW-0853">WD repeat</keyword>
<proteinExistence type="predicted"/>
<dbReference type="InterPro" id="IPR040323">
    <property type="entry name" value="EIPR1"/>
</dbReference>
<evidence type="ECO:0000256" key="1">
    <source>
        <dbReference type="ARBA" id="ARBA00022574"/>
    </source>
</evidence>
<dbReference type="SUPFAM" id="SSF50978">
    <property type="entry name" value="WD40 repeat-like"/>
    <property type="match status" value="1"/>
</dbReference>
<dbReference type="GO" id="GO:0016567">
    <property type="term" value="P:protein ubiquitination"/>
    <property type="evidence" value="ECO:0007669"/>
    <property type="project" value="TreeGrafter"/>
</dbReference>
<dbReference type="Proteomes" id="UP001153555">
    <property type="component" value="Unassembled WGS sequence"/>
</dbReference>
<evidence type="ECO:0000313" key="5">
    <source>
        <dbReference type="Proteomes" id="UP001153555"/>
    </source>
</evidence>
<dbReference type="EMBL" id="CACSLK010027831">
    <property type="protein sequence ID" value="CAA0831149.1"/>
    <property type="molecule type" value="Genomic_DNA"/>
</dbReference>
<dbReference type="OrthoDB" id="196957at2759"/>
<keyword evidence="5" id="KW-1185">Reference proteome</keyword>
<accession>A0A9N7NL88</accession>
<evidence type="ECO:0000256" key="2">
    <source>
        <dbReference type="ARBA" id="ARBA00022737"/>
    </source>
</evidence>
<dbReference type="Pfam" id="PF23609">
    <property type="entry name" value="Beta-prop_EIPR1"/>
    <property type="match status" value="1"/>
</dbReference>
<dbReference type="PANTHER" id="PTHR14205">
    <property type="entry name" value="WD-REPEAT PROTEIN"/>
    <property type="match status" value="1"/>
</dbReference>